<dbReference type="Proteomes" id="UP000680020">
    <property type="component" value="Unassembled WGS sequence"/>
</dbReference>
<organism evidence="3 4">
    <name type="scientific">Wohlfahrtiimonas chitiniclastica</name>
    <dbReference type="NCBI Taxonomy" id="400946"/>
    <lineage>
        <taxon>Bacteria</taxon>
        <taxon>Pseudomonadati</taxon>
        <taxon>Pseudomonadota</taxon>
        <taxon>Gammaproteobacteria</taxon>
        <taxon>Cardiobacteriales</taxon>
        <taxon>Ignatzschineriaceae</taxon>
        <taxon>Wohlfahrtiimonas</taxon>
    </lineage>
</organism>
<dbReference type="PANTHER" id="PTHR30041">
    <property type="entry name" value="ARSENATE REDUCTASE"/>
    <property type="match status" value="1"/>
</dbReference>
<dbReference type="InterPro" id="IPR006660">
    <property type="entry name" value="Arsenate_reductase-like"/>
</dbReference>
<dbReference type="Pfam" id="PF03960">
    <property type="entry name" value="ArsC"/>
    <property type="match status" value="1"/>
</dbReference>
<sequence>MWTIYHNDNCSKSRAALALLTEKGVTFNVINYLKTPPSLATLTEIAGYLDHNIDAMVRMKDDAFAPIKDQWGTWSDAEKLAHLANNIALLERPIVVTDDHRAKIGRPDHTALLELFEENAHA</sequence>
<protein>
    <submittedName>
        <fullName evidence="3">Arsenate reductase</fullName>
    </submittedName>
</protein>
<dbReference type="InterPro" id="IPR036249">
    <property type="entry name" value="Thioredoxin-like_sf"/>
</dbReference>
<gene>
    <name evidence="3" type="ORF">J7561_04080</name>
</gene>
<dbReference type="RefSeq" id="WP_094492522.1">
    <property type="nucleotide sequence ID" value="NZ_JAGIBT010000008.1"/>
</dbReference>
<evidence type="ECO:0000256" key="1">
    <source>
        <dbReference type="ARBA" id="ARBA00007198"/>
    </source>
</evidence>
<name>A0AB35BX98_9GAMM</name>
<evidence type="ECO:0000256" key="2">
    <source>
        <dbReference type="PROSITE-ProRule" id="PRU01282"/>
    </source>
</evidence>
<comment type="caution">
    <text evidence="3">The sequence shown here is derived from an EMBL/GenBank/DDBJ whole genome shotgun (WGS) entry which is preliminary data.</text>
</comment>
<evidence type="ECO:0000313" key="3">
    <source>
        <dbReference type="EMBL" id="MBS7824379.1"/>
    </source>
</evidence>
<reference evidence="3" key="1">
    <citation type="submission" date="2021-03" db="EMBL/GenBank/DDBJ databases">
        <title>Identification and antibiotic profiling of Wohlfahrtiimonas chitiniclastica, an underestimated human pathogen.</title>
        <authorList>
            <person name="Kopf A."/>
            <person name="Bunk B."/>
            <person name="Coldewey S."/>
            <person name="Gunzer F."/>
            <person name="Riedel T."/>
            <person name="Schroettner P."/>
        </authorList>
    </citation>
    <scope>NUCLEOTIDE SEQUENCE</scope>
    <source>
        <strain evidence="3">DSM 100917</strain>
    </source>
</reference>
<dbReference type="PROSITE" id="PS51353">
    <property type="entry name" value="ARSC"/>
    <property type="match status" value="1"/>
</dbReference>
<proteinExistence type="inferred from homology"/>
<dbReference type="Gene3D" id="3.40.30.10">
    <property type="entry name" value="Glutaredoxin"/>
    <property type="match status" value="1"/>
</dbReference>
<dbReference type="SUPFAM" id="SSF52833">
    <property type="entry name" value="Thioredoxin-like"/>
    <property type="match status" value="1"/>
</dbReference>
<comment type="similarity">
    <text evidence="1 2">Belongs to the ArsC family.</text>
</comment>
<dbReference type="PANTHER" id="PTHR30041:SF4">
    <property type="entry name" value="ARSENATE REDUCTASE"/>
    <property type="match status" value="1"/>
</dbReference>
<accession>A0AB35BX98</accession>
<evidence type="ECO:0000313" key="4">
    <source>
        <dbReference type="Proteomes" id="UP000680020"/>
    </source>
</evidence>
<dbReference type="AlphaFoldDB" id="A0AB35BX98"/>
<dbReference type="EMBL" id="JAGIBU010000002">
    <property type="protein sequence ID" value="MBS7824379.1"/>
    <property type="molecule type" value="Genomic_DNA"/>
</dbReference>